<evidence type="ECO:0000259" key="1">
    <source>
        <dbReference type="PROSITE" id="PS51831"/>
    </source>
</evidence>
<dbReference type="InterPro" id="IPR006674">
    <property type="entry name" value="HD_domain"/>
</dbReference>
<accession>M1WUI6</accession>
<dbReference type="BioCyc" id="DPIE1322246:BN4_RS00870-MONOMER"/>
<gene>
    <name evidence="2" type="ordered locus">BN4_10163</name>
</gene>
<dbReference type="GO" id="GO:0016787">
    <property type="term" value="F:hydrolase activity"/>
    <property type="evidence" value="ECO:0007669"/>
    <property type="project" value="UniProtKB-KW"/>
</dbReference>
<evidence type="ECO:0000313" key="3">
    <source>
        <dbReference type="Proteomes" id="UP000011724"/>
    </source>
</evidence>
<evidence type="ECO:0000313" key="2">
    <source>
        <dbReference type="EMBL" id="CCH47403.1"/>
    </source>
</evidence>
<proteinExistence type="predicted"/>
<dbReference type="SUPFAM" id="SSF109604">
    <property type="entry name" value="HD-domain/PDEase-like"/>
    <property type="match status" value="1"/>
</dbReference>
<dbReference type="InterPro" id="IPR003607">
    <property type="entry name" value="HD/PDEase_dom"/>
</dbReference>
<dbReference type="CDD" id="cd00077">
    <property type="entry name" value="HDc"/>
    <property type="match status" value="1"/>
</dbReference>
<dbReference type="STRING" id="1322246.BN4_10163"/>
<keyword evidence="2" id="KW-0378">Hydrolase</keyword>
<dbReference type="AlphaFoldDB" id="M1WUI6"/>
<reference evidence="3" key="2">
    <citation type="journal article" date="2013" name="Stand. Genomic Sci.">
        <title>Complete genome sequence of Desulfocapsa sulfexigens, a marine deltaproteobacterium specialized in disproportionating inorganic sulfur compounds.</title>
        <authorList>
            <person name="Finster K.W."/>
            <person name="Kjeldsen K.U."/>
            <person name="Kube M."/>
            <person name="Reinhardt R."/>
            <person name="Mussmann M."/>
            <person name="Amann R."/>
            <person name="Schreiber L."/>
        </authorList>
    </citation>
    <scope>NUCLEOTIDE SEQUENCE [LARGE SCALE GENOMIC DNA]</scope>
    <source>
        <strain evidence="3">DSM 10523 / SB164P1</strain>
    </source>
</reference>
<protein>
    <submittedName>
        <fullName evidence="2">Metal-dependent phosphohydrolase HD sub domain protein</fullName>
    </submittedName>
</protein>
<reference evidence="2 3" key="1">
    <citation type="journal article" date="2013" name="PLoS ONE">
        <title>The first genomic and proteomic characterization of a deep-sea sulfate reducer: insights into the piezophilic lifestyle of Desulfovibrio piezophilus.</title>
        <authorList>
            <person name="Pradel N."/>
            <person name="Ji B."/>
            <person name="Gimenez G."/>
            <person name="Talla E."/>
            <person name="Lenoble P."/>
            <person name="Garel M."/>
            <person name="Tamburini C."/>
            <person name="Fourquet P."/>
            <person name="Lebrun R."/>
            <person name="Bertin P."/>
            <person name="Denis Y."/>
            <person name="Pophillat M."/>
            <person name="Barbe V."/>
            <person name="Ollivier B."/>
            <person name="Dolla A."/>
        </authorList>
    </citation>
    <scope>NUCLEOTIDE SEQUENCE [LARGE SCALE GENOMIC DNA]</scope>
    <source>
        <strain evidence="3">DSM 10523 / SB164P1</strain>
    </source>
</reference>
<dbReference type="Proteomes" id="UP000011724">
    <property type="component" value="Chromosome"/>
</dbReference>
<dbReference type="InterPro" id="IPR006675">
    <property type="entry name" value="HDIG_dom"/>
</dbReference>
<feature type="domain" description="HD" evidence="1">
    <location>
        <begin position="33"/>
        <end position="151"/>
    </location>
</feature>
<dbReference type="HOGENOM" id="CLU_087303_0_0_7"/>
<dbReference type="eggNOG" id="COG1418">
    <property type="taxonomic scope" value="Bacteria"/>
</dbReference>
<dbReference type="EMBL" id="FO203427">
    <property type="protein sequence ID" value="CCH47403.1"/>
    <property type="molecule type" value="Genomic_DNA"/>
</dbReference>
<dbReference type="RefSeq" id="WP_015413458.1">
    <property type="nucleotide sequence ID" value="NC_020409.1"/>
</dbReference>
<sequence length="258" mass="29847">MTLSIDEHVDTLIGFANGHFHNEKAYDAQIQLKITHSLAVLENAKAIIRSEKISPHEADLCHLAALYHDIGRFPQFSRYQTYNDRDSINHARLGVLTLRTLSLPKGLSDQDWRTIRFAVGQHNLKTIRPDLPDHLRHPTNVVRDADKLDIYRVMVEHFTSQNPDPVVTHGFVEKPGEYSLAVYDSIMARETSDYRLIQSANDFKLLVIGWVYDLYYTQSLQLLREKGYLDILFSLLPDDERIQALNKRITNFMDERLS</sequence>
<dbReference type="Gene3D" id="1.10.3210.10">
    <property type="entry name" value="Hypothetical protein af1432"/>
    <property type="match status" value="1"/>
</dbReference>
<organism evidence="2 3">
    <name type="scientific">Pseudodesulfovibrio piezophilus (strain DSM 21447 / JCM 15486 / C1TLV30)</name>
    <name type="common">Desulfovibrio piezophilus</name>
    <dbReference type="NCBI Taxonomy" id="1322246"/>
    <lineage>
        <taxon>Bacteria</taxon>
        <taxon>Pseudomonadati</taxon>
        <taxon>Thermodesulfobacteriota</taxon>
        <taxon>Desulfovibrionia</taxon>
        <taxon>Desulfovibrionales</taxon>
        <taxon>Desulfovibrionaceae</taxon>
    </lineage>
</organism>
<dbReference type="NCBIfam" id="TIGR00277">
    <property type="entry name" value="HDIG"/>
    <property type="match status" value="1"/>
</dbReference>
<dbReference type="KEGG" id="dpi:BN4_10163"/>
<dbReference type="Pfam" id="PF01966">
    <property type="entry name" value="HD"/>
    <property type="match status" value="1"/>
</dbReference>
<keyword evidence="3" id="KW-1185">Reference proteome</keyword>
<dbReference type="PROSITE" id="PS51831">
    <property type="entry name" value="HD"/>
    <property type="match status" value="1"/>
</dbReference>
<dbReference type="OrthoDB" id="9797344at2"/>
<dbReference type="PATRIC" id="fig|879567.3.peg.170"/>
<name>M1WUI6_PSEP2</name>